<dbReference type="Pfam" id="PF22387">
    <property type="entry name" value="PhiCb5_coat"/>
    <property type="match status" value="1"/>
</dbReference>
<proteinExistence type="predicted"/>
<keyword evidence="2" id="KW-1185">Reference proteome</keyword>
<reference evidence="1" key="2">
    <citation type="journal article" date="2022" name="Nat. Microbiol.">
        <title>RNA viromes from terrestrial sites across China expand environmental viral diversity.</title>
        <authorList>
            <person name="Chiapello M."/>
            <person name="Rodriguez-Romero J."/>
            <person name="Ayllon M.A."/>
            <person name="Turina M."/>
        </authorList>
    </citation>
    <scope>NUCLEOTIDE SEQUENCE</scope>
    <source>
        <strain evidence="1">174b-k141_19887</strain>
    </source>
</reference>
<accession>A0ABY3SV25</accession>
<dbReference type="EMBL" id="MZ679582">
    <property type="protein sequence ID" value="UJQ85194.1"/>
    <property type="molecule type" value="Genomic_RNA"/>
</dbReference>
<evidence type="ECO:0000313" key="2">
    <source>
        <dbReference type="Proteomes" id="UP001059911"/>
    </source>
</evidence>
<sequence length="122" mass="13591">MLTSPVTITVNAVAKAMNLVNQDNYSSEYRLQEATDEYLLKVRHTKDRANAQGQVYSRHVVDFTQRTYAVAGVSPEKIRRVYTTFILLDGDSLAESYLAAGLSAWLTASTNANMIKVLGWES</sequence>
<keyword evidence="1" id="KW-0946">Virion</keyword>
<dbReference type="GO" id="GO:0019028">
    <property type="term" value="C:viral capsid"/>
    <property type="evidence" value="ECO:0007669"/>
    <property type="project" value="UniProtKB-KW"/>
</dbReference>
<keyword evidence="1" id="KW-0167">Capsid protein</keyword>
<name>A0ABY3SV25_9VIRU</name>
<dbReference type="Gene3D" id="2.40.160.220">
    <property type="match status" value="1"/>
</dbReference>
<reference evidence="1" key="1">
    <citation type="submission" date="2021-05" db="EMBL/GenBank/DDBJ databases">
        <authorList>
            <person name="Chen Y.-M."/>
            <person name="Zhang Y.-Z."/>
        </authorList>
    </citation>
    <scope>NUCLEOTIDE SEQUENCE</scope>
    <source>
        <strain evidence="1">174b-k141_19887</strain>
    </source>
</reference>
<protein>
    <submittedName>
        <fullName evidence="1">Coat protein</fullName>
    </submittedName>
</protein>
<organism evidence="1 2">
    <name type="scientific">Leviviridae sp</name>
    <dbReference type="NCBI Taxonomy" id="2027243"/>
    <lineage>
        <taxon>Viruses</taxon>
        <taxon>Riboviria</taxon>
        <taxon>Orthornavirae</taxon>
        <taxon>Lenarviricota</taxon>
        <taxon>Leviviricetes</taxon>
        <taxon>Norzivirales</taxon>
        <taxon>Fiersviridae</taxon>
    </lineage>
</organism>
<dbReference type="Proteomes" id="UP001059911">
    <property type="component" value="Segment"/>
</dbReference>
<dbReference type="InterPro" id="IPR054457">
    <property type="entry name" value="PhiCb5_coat"/>
</dbReference>
<evidence type="ECO:0000313" key="1">
    <source>
        <dbReference type="EMBL" id="UJQ85194.1"/>
    </source>
</evidence>